<dbReference type="GO" id="GO:0010494">
    <property type="term" value="C:cytoplasmic stress granule"/>
    <property type="evidence" value="ECO:0007669"/>
    <property type="project" value="TreeGrafter"/>
</dbReference>
<dbReference type="SUPFAM" id="SSF46785">
    <property type="entry name" value="Winged helix' DNA-binding domain"/>
    <property type="match status" value="1"/>
</dbReference>
<feature type="compositionally biased region" description="Basic and acidic residues" evidence="3">
    <location>
        <begin position="450"/>
        <end position="462"/>
    </location>
</feature>
<accession>A0A183TC86</accession>
<protein>
    <submittedName>
        <fullName evidence="7">HTH La-type RNA-binding domain-containing protein</fullName>
    </submittedName>
</protein>
<dbReference type="PANTHER" id="PTHR22792:SF132">
    <property type="entry name" value="LA-RELATED PROTEIN 1"/>
    <property type="match status" value="1"/>
</dbReference>
<dbReference type="Proteomes" id="UP000275846">
    <property type="component" value="Unassembled WGS sequence"/>
</dbReference>
<reference evidence="5 6" key="2">
    <citation type="submission" date="2018-11" db="EMBL/GenBank/DDBJ databases">
        <authorList>
            <consortium name="Pathogen Informatics"/>
        </authorList>
    </citation>
    <scope>NUCLEOTIDE SEQUENCE [LARGE SCALE GENOMIC DNA]</scope>
    <source>
        <strain evidence="5 6">NST_G2</strain>
    </source>
</reference>
<dbReference type="WBParaSite" id="SSLN_0001462201-mRNA-1">
    <property type="protein sequence ID" value="SSLN_0001462201-mRNA-1"/>
    <property type="gene ID" value="SSLN_0001462201"/>
</dbReference>
<dbReference type="GO" id="GO:0005829">
    <property type="term" value="C:cytosol"/>
    <property type="evidence" value="ECO:0007669"/>
    <property type="project" value="TreeGrafter"/>
</dbReference>
<reference evidence="7" key="1">
    <citation type="submission" date="2016-06" db="UniProtKB">
        <authorList>
            <consortium name="WormBaseParasite"/>
        </authorList>
    </citation>
    <scope>IDENTIFICATION</scope>
</reference>
<dbReference type="Pfam" id="PF05383">
    <property type="entry name" value="La"/>
    <property type="match status" value="1"/>
</dbReference>
<proteinExistence type="predicted"/>
<keyword evidence="6" id="KW-1185">Reference proteome</keyword>
<dbReference type="SMART" id="SM00715">
    <property type="entry name" value="LA"/>
    <property type="match status" value="1"/>
</dbReference>
<dbReference type="PROSITE" id="PS50961">
    <property type="entry name" value="HTH_LA"/>
    <property type="match status" value="1"/>
</dbReference>
<feature type="domain" description="HTH La-type RNA-binding" evidence="4">
    <location>
        <begin position="297"/>
        <end position="388"/>
    </location>
</feature>
<dbReference type="EMBL" id="UYSU01038637">
    <property type="protein sequence ID" value="VDM00470.1"/>
    <property type="molecule type" value="Genomic_DNA"/>
</dbReference>
<evidence type="ECO:0000259" key="4">
    <source>
        <dbReference type="PROSITE" id="PS50961"/>
    </source>
</evidence>
<evidence type="ECO:0000256" key="2">
    <source>
        <dbReference type="PROSITE-ProRule" id="PRU00332"/>
    </source>
</evidence>
<feature type="region of interest" description="Disordered" evidence="3">
    <location>
        <begin position="397"/>
        <end position="471"/>
    </location>
</feature>
<evidence type="ECO:0000313" key="6">
    <source>
        <dbReference type="Proteomes" id="UP000275846"/>
    </source>
</evidence>
<dbReference type="GO" id="GO:0003723">
    <property type="term" value="F:RNA binding"/>
    <property type="evidence" value="ECO:0007669"/>
    <property type="project" value="UniProtKB-UniRule"/>
</dbReference>
<sequence length="596" mass="65529">MTSKDCDRLVFIVSQKSLHIVGYLLCLSTHCEIVLYIRRNSFTLAVGAVSHEQQVPGQTLLGPGVKANSIKKRDNPWSSQNCSPKVDDKSLKALDDWPSLEAQYSVLLPAPSNGARETPKAKKLVRFVKNQRHSLKNTSISQVSNEDKEPNERKSSMSRRWKDVPVDFTFSKETNSESKGAPESKASKGCPFLMMYTTPEAYLGINAAGATTPLAVSAPPESTDQTFMALSPTTPAFQSWIQTDPSATLSLDSANLPAAKPNDASVVASVGTAGISPFLKSGHQQMFQFNPAVPPPSNSERLCQDMILRQIEFYFSEDNLARDTFLRRQMDDGGWVPLTVIARFNRVASLSTDLNKIMQALQPSQTLELDLTGMRVRCRKRPEQWVIRTRVTEAVAEKADKSVSNPTTLEDTQASSYLLNPEAPEFVPAEEKSKGNTSAEDEVDALGDYKPSETPKEHEKLVESASSPDQKGLDLVFDNEEAEVDVPTPRKHALLEAAKAEVAGNRTSHRSSLLSSDEDIDDNMLSRLLIVESSAGEYSRSIPLSYSAGARARLHLRESSILESRVSSSLYVAPSARLISLSMHVHWFLLSGNNSV</sequence>
<gene>
    <name evidence="5" type="ORF">SSLN_LOCUS14084</name>
</gene>
<dbReference type="InterPro" id="IPR045180">
    <property type="entry name" value="La_dom_prot"/>
</dbReference>
<evidence type="ECO:0000256" key="3">
    <source>
        <dbReference type="SAM" id="MobiDB-lite"/>
    </source>
</evidence>
<dbReference type="PANTHER" id="PTHR22792">
    <property type="entry name" value="LUPUS LA PROTEIN-RELATED"/>
    <property type="match status" value="1"/>
</dbReference>
<evidence type="ECO:0000256" key="1">
    <source>
        <dbReference type="ARBA" id="ARBA00022884"/>
    </source>
</evidence>
<dbReference type="CDD" id="cd07323">
    <property type="entry name" value="LAM"/>
    <property type="match status" value="1"/>
</dbReference>
<dbReference type="InterPro" id="IPR006630">
    <property type="entry name" value="La_HTH"/>
</dbReference>
<dbReference type="OrthoDB" id="340227at2759"/>
<dbReference type="Gene3D" id="1.10.10.10">
    <property type="entry name" value="Winged helix-like DNA-binding domain superfamily/Winged helix DNA-binding domain"/>
    <property type="match status" value="1"/>
</dbReference>
<dbReference type="STRING" id="70667.A0A183TC86"/>
<feature type="region of interest" description="Disordered" evidence="3">
    <location>
        <begin position="135"/>
        <end position="160"/>
    </location>
</feature>
<evidence type="ECO:0000313" key="5">
    <source>
        <dbReference type="EMBL" id="VDM00470.1"/>
    </source>
</evidence>
<keyword evidence="1 2" id="KW-0694">RNA-binding</keyword>
<dbReference type="GO" id="GO:0045727">
    <property type="term" value="P:positive regulation of translation"/>
    <property type="evidence" value="ECO:0007669"/>
    <property type="project" value="TreeGrafter"/>
</dbReference>
<dbReference type="AlphaFoldDB" id="A0A183TC86"/>
<dbReference type="InterPro" id="IPR036390">
    <property type="entry name" value="WH_DNA-bd_sf"/>
</dbReference>
<evidence type="ECO:0000313" key="7">
    <source>
        <dbReference type="WBParaSite" id="SSLN_0001462201-mRNA-1"/>
    </source>
</evidence>
<feature type="compositionally biased region" description="Basic and acidic residues" evidence="3">
    <location>
        <begin position="145"/>
        <end position="160"/>
    </location>
</feature>
<feature type="compositionally biased region" description="Polar residues" evidence="3">
    <location>
        <begin position="402"/>
        <end position="418"/>
    </location>
</feature>
<dbReference type="InterPro" id="IPR036388">
    <property type="entry name" value="WH-like_DNA-bd_sf"/>
</dbReference>
<name>A0A183TC86_SCHSO</name>
<organism evidence="7">
    <name type="scientific">Schistocephalus solidus</name>
    <name type="common">Tapeworm</name>
    <dbReference type="NCBI Taxonomy" id="70667"/>
    <lineage>
        <taxon>Eukaryota</taxon>
        <taxon>Metazoa</taxon>
        <taxon>Spiralia</taxon>
        <taxon>Lophotrochozoa</taxon>
        <taxon>Platyhelminthes</taxon>
        <taxon>Cestoda</taxon>
        <taxon>Eucestoda</taxon>
        <taxon>Diphyllobothriidea</taxon>
        <taxon>Diphyllobothriidae</taxon>
        <taxon>Schistocephalus</taxon>
    </lineage>
</organism>